<protein>
    <recommendedName>
        <fullName evidence="2">DUF6589 domain-containing protein</fullName>
    </recommendedName>
</protein>
<feature type="domain" description="DUF6589" evidence="2">
    <location>
        <begin position="443"/>
        <end position="783"/>
    </location>
</feature>
<evidence type="ECO:0000256" key="1">
    <source>
        <dbReference type="SAM" id="MobiDB-lite"/>
    </source>
</evidence>
<feature type="compositionally biased region" description="Low complexity" evidence="1">
    <location>
        <begin position="225"/>
        <end position="235"/>
    </location>
</feature>
<dbReference type="Proteomes" id="UP000717515">
    <property type="component" value="Unassembled WGS sequence"/>
</dbReference>
<sequence>MYNGREPFPIRRREWFCGQPWQRSNGSFAEQQSCPRDTKDKSTNYSGYNRALLSVFEVLSRHDLSLRDFLLASFEYQHEVVVNKVSKFYFNEGPSVIISLWAQKLDLGKYDAPFARTVIGVVGDRFQADLDNAFKEPYFRHPANSVDRKSIKAFSLRRIRDSLDKSASHLTLLLEGLLPTSDGDYDEFSVKNWKPRDFAAEETVSAPRKKKVAWLSTRHDSDANSTSSSTSSSISAVNGGLDENAEAEADLDWEQELDPKAFDLDEDVHAEPDSDWEQELDPKVIKHHTNAFVVTVASLHLRGLSIAKRLIRLLSRIGLSVSYNTTTRCLKSLAGDNLRLVRSVARKKAIIFLYDNFNRQNTHRHQQKDKPDFFESATTGTIVVGEHLGEERLPDPIPVASRVSDVMLQLPGTLHNRRVVRYHLLTGILGVTHNVFMTTFNIPVIRQLDAKRTEAYELPAMPIDQASVKGNIQVLNSMNDTLQLAKGSFRTLKMIIAGDHLTISRILTIQEQSIGEATYFNQMRWAIPVLQLFHMQMILCSSILSTHFGHVSQPGSMAAFLPLLSRRKLNKDMPCYYTADEFLRVIFRAMVTRRWNETTKAHGSHQHSTADVVFEQQLNSIVNELIEPSTQLFDSFSTTNANAILFLRDMTVYIEFCASIKAGDVGRIEEILKRITIMFQAGNNRNYGLELLRLSYNIRHVWGATRKDAISSSFLMNTKGLKNHFIPGDLYQEHNNLLTKQTHAAIGNKWSTMSYITPNIRFFREISSKIEDQFNLPSNSSFHRQPTMAGDIRHVMRFLGEHDILGEERRPIKHQEHPYTTIAAVDLMAEGVRKLVHGGYSKFL</sequence>
<dbReference type="Pfam" id="PF20231">
    <property type="entry name" value="DUF6589"/>
    <property type="match status" value="1"/>
</dbReference>
<evidence type="ECO:0000313" key="3">
    <source>
        <dbReference type="EMBL" id="KAG9319198.1"/>
    </source>
</evidence>
<dbReference type="EMBL" id="JAIFTL010000551">
    <property type="protein sequence ID" value="KAG9319198.1"/>
    <property type="molecule type" value="Genomic_DNA"/>
</dbReference>
<evidence type="ECO:0000313" key="4">
    <source>
        <dbReference type="Proteomes" id="UP000717515"/>
    </source>
</evidence>
<accession>A0A9P7ZW13</accession>
<name>A0A9P7ZW13_MORAP</name>
<proteinExistence type="predicted"/>
<reference evidence="3" key="1">
    <citation type="submission" date="2021-07" db="EMBL/GenBank/DDBJ databases">
        <title>Draft genome of Mortierella alpina, strain LL118, isolated from an aspen leaf litter sample.</title>
        <authorList>
            <person name="Yang S."/>
            <person name="Vinatzer B.A."/>
        </authorList>
    </citation>
    <scope>NUCLEOTIDE SEQUENCE</scope>
    <source>
        <strain evidence="3">LL118</strain>
    </source>
</reference>
<evidence type="ECO:0000259" key="2">
    <source>
        <dbReference type="Pfam" id="PF20231"/>
    </source>
</evidence>
<gene>
    <name evidence="3" type="ORF">KVV02_008337</name>
</gene>
<dbReference type="InterPro" id="IPR046496">
    <property type="entry name" value="DUF6589"/>
</dbReference>
<organism evidence="3 4">
    <name type="scientific">Mortierella alpina</name>
    <name type="common">Oleaginous fungus</name>
    <name type="synonym">Mortierella renispora</name>
    <dbReference type="NCBI Taxonomy" id="64518"/>
    <lineage>
        <taxon>Eukaryota</taxon>
        <taxon>Fungi</taxon>
        <taxon>Fungi incertae sedis</taxon>
        <taxon>Mucoromycota</taxon>
        <taxon>Mortierellomycotina</taxon>
        <taxon>Mortierellomycetes</taxon>
        <taxon>Mortierellales</taxon>
        <taxon>Mortierellaceae</taxon>
        <taxon>Mortierella</taxon>
    </lineage>
</organism>
<feature type="region of interest" description="Disordered" evidence="1">
    <location>
        <begin position="215"/>
        <end position="238"/>
    </location>
</feature>
<dbReference type="AlphaFoldDB" id="A0A9P7ZW13"/>
<comment type="caution">
    <text evidence="3">The sequence shown here is derived from an EMBL/GenBank/DDBJ whole genome shotgun (WGS) entry which is preliminary data.</text>
</comment>